<gene>
    <name evidence="1" type="ORF">P7K49_027952</name>
</gene>
<organism evidence="1 2">
    <name type="scientific">Saguinus oedipus</name>
    <name type="common">Cotton-top tamarin</name>
    <name type="synonym">Oedipomidas oedipus</name>
    <dbReference type="NCBI Taxonomy" id="9490"/>
    <lineage>
        <taxon>Eukaryota</taxon>
        <taxon>Metazoa</taxon>
        <taxon>Chordata</taxon>
        <taxon>Craniata</taxon>
        <taxon>Vertebrata</taxon>
        <taxon>Euteleostomi</taxon>
        <taxon>Mammalia</taxon>
        <taxon>Eutheria</taxon>
        <taxon>Euarchontoglires</taxon>
        <taxon>Primates</taxon>
        <taxon>Haplorrhini</taxon>
        <taxon>Platyrrhini</taxon>
        <taxon>Cebidae</taxon>
        <taxon>Callitrichinae</taxon>
        <taxon>Saguinus</taxon>
    </lineage>
</organism>
<keyword evidence="2" id="KW-1185">Reference proteome</keyword>
<accession>A0ABQ9UAX1</accession>
<evidence type="ECO:0000313" key="2">
    <source>
        <dbReference type="Proteomes" id="UP001266305"/>
    </source>
</evidence>
<dbReference type="Proteomes" id="UP001266305">
    <property type="component" value="Unassembled WGS sequence"/>
</dbReference>
<evidence type="ECO:0008006" key="3">
    <source>
        <dbReference type="Google" id="ProtNLM"/>
    </source>
</evidence>
<proteinExistence type="predicted"/>
<sequence length="106" mass="11990">MARALSLPALVPFWGAYSPCLPGSHAFSHQASVEVGAGLYFCKRYDETSYAEVYFDQQNGLPRYVRNFSGVGCETASFKLKNKLYDVKVMEAQVRLQQQHAHSRMH</sequence>
<name>A0ABQ9UAX1_SAGOE</name>
<reference evidence="1 2" key="1">
    <citation type="submission" date="2023-05" db="EMBL/GenBank/DDBJ databases">
        <title>B98-5 Cell Line De Novo Hybrid Assembly: An Optical Mapping Approach.</title>
        <authorList>
            <person name="Kananen K."/>
            <person name="Auerbach J.A."/>
            <person name="Kautto E."/>
            <person name="Blachly J.S."/>
        </authorList>
    </citation>
    <scope>NUCLEOTIDE SEQUENCE [LARGE SCALE GENOMIC DNA]</scope>
    <source>
        <strain evidence="1">B95-8</strain>
        <tissue evidence="1">Cell line</tissue>
    </source>
</reference>
<evidence type="ECO:0000313" key="1">
    <source>
        <dbReference type="EMBL" id="KAK2094214.1"/>
    </source>
</evidence>
<protein>
    <recommendedName>
        <fullName evidence="3">MHC class II antigen</fullName>
    </recommendedName>
</protein>
<comment type="caution">
    <text evidence="1">The sequence shown here is derived from an EMBL/GenBank/DDBJ whole genome shotgun (WGS) entry which is preliminary data.</text>
</comment>
<dbReference type="EMBL" id="JASSZA010000014">
    <property type="protein sequence ID" value="KAK2094214.1"/>
    <property type="molecule type" value="Genomic_DNA"/>
</dbReference>